<sequence length="115" mass="11695">MAKRPKDEPIGTSPRVRDQPALTTSTGRSWLILGGLMALIAIGVMVPMIALDPPGVAVAGCCVVVALYTAMVITRINARPGRGMLAALAALMIGIAGVALLCVVIVAAQQGGSVF</sequence>
<gene>
    <name evidence="3" type="ORF">G3T37_01940</name>
</gene>
<feature type="transmembrane region" description="Helical" evidence="2">
    <location>
        <begin position="85"/>
        <end position="108"/>
    </location>
</feature>
<evidence type="ECO:0000256" key="2">
    <source>
        <dbReference type="SAM" id="Phobius"/>
    </source>
</evidence>
<accession>A0A7C9TNQ3</accession>
<organism evidence="3 4">
    <name type="scientific">Galbitalea soli</name>
    <dbReference type="NCBI Taxonomy" id="1268042"/>
    <lineage>
        <taxon>Bacteria</taxon>
        <taxon>Bacillati</taxon>
        <taxon>Actinomycetota</taxon>
        <taxon>Actinomycetes</taxon>
        <taxon>Micrococcales</taxon>
        <taxon>Microbacteriaceae</taxon>
        <taxon>Galbitalea</taxon>
    </lineage>
</organism>
<reference evidence="3 4" key="1">
    <citation type="journal article" date="2014" name="Int. J. Syst. Evol. Microbiol.">
        <title>Description of Galbitalea soli gen. nov., sp. nov., and Frondihabitans sucicola sp. nov.</title>
        <authorList>
            <person name="Kim S.J."/>
            <person name="Lim J.M."/>
            <person name="Ahn J.H."/>
            <person name="Weon H.Y."/>
            <person name="Hamada M."/>
            <person name="Suzuki K."/>
            <person name="Ahn T.Y."/>
            <person name="Kwon S.W."/>
        </authorList>
    </citation>
    <scope>NUCLEOTIDE SEQUENCE [LARGE SCALE GENOMIC DNA]</scope>
    <source>
        <strain evidence="3 4">NBRC 108727</strain>
    </source>
</reference>
<keyword evidence="2" id="KW-0812">Transmembrane</keyword>
<keyword evidence="4" id="KW-1185">Reference proteome</keyword>
<keyword evidence="2" id="KW-1133">Transmembrane helix</keyword>
<feature type="transmembrane region" description="Helical" evidence="2">
    <location>
        <begin position="56"/>
        <end position="73"/>
    </location>
</feature>
<dbReference type="EMBL" id="JAAGWZ010000001">
    <property type="protein sequence ID" value="NEM90115.1"/>
    <property type="molecule type" value="Genomic_DNA"/>
</dbReference>
<evidence type="ECO:0000313" key="4">
    <source>
        <dbReference type="Proteomes" id="UP000479756"/>
    </source>
</evidence>
<keyword evidence="2" id="KW-0472">Membrane</keyword>
<evidence type="ECO:0000313" key="3">
    <source>
        <dbReference type="EMBL" id="NEM90115.1"/>
    </source>
</evidence>
<evidence type="ECO:0000256" key="1">
    <source>
        <dbReference type="SAM" id="MobiDB-lite"/>
    </source>
</evidence>
<feature type="region of interest" description="Disordered" evidence="1">
    <location>
        <begin position="1"/>
        <end position="22"/>
    </location>
</feature>
<protein>
    <submittedName>
        <fullName evidence="3">Uncharacterized protein</fullName>
    </submittedName>
</protein>
<comment type="caution">
    <text evidence="3">The sequence shown here is derived from an EMBL/GenBank/DDBJ whole genome shotgun (WGS) entry which is preliminary data.</text>
</comment>
<dbReference type="Proteomes" id="UP000479756">
    <property type="component" value="Unassembled WGS sequence"/>
</dbReference>
<proteinExistence type="predicted"/>
<dbReference type="RefSeq" id="WP_163471791.1">
    <property type="nucleotide sequence ID" value="NZ_JAAGWZ010000001.1"/>
</dbReference>
<dbReference type="AlphaFoldDB" id="A0A7C9TNQ3"/>
<feature type="transmembrane region" description="Helical" evidence="2">
    <location>
        <begin position="30"/>
        <end position="50"/>
    </location>
</feature>
<name>A0A7C9TNQ3_9MICO</name>